<dbReference type="GO" id="GO:0140643">
    <property type="term" value="F:hydroxymethylglutaryl-CoA reductase (NADH) activity"/>
    <property type="evidence" value="ECO:0007669"/>
    <property type="project" value="UniProtKB-EC"/>
</dbReference>
<comment type="catalytic activity">
    <reaction evidence="3">
        <text>(R)-mevalonate + 2 NAD(+) + CoA = (3S)-3-hydroxy-3-methylglutaryl-CoA + 2 NADH + 2 H(+)</text>
        <dbReference type="Rhea" id="RHEA:14833"/>
        <dbReference type="ChEBI" id="CHEBI:15378"/>
        <dbReference type="ChEBI" id="CHEBI:36464"/>
        <dbReference type="ChEBI" id="CHEBI:43074"/>
        <dbReference type="ChEBI" id="CHEBI:57287"/>
        <dbReference type="ChEBI" id="CHEBI:57540"/>
        <dbReference type="ChEBI" id="CHEBI:57945"/>
        <dbReference type="EC" id="1.1.1.88"/>
    </reaction>
</comment>
<dbReference type="PANTHER" id="PTHR10572">
    <property type="entry name" value="3-HYDROXY-3-METHYLGLUTARYL-COENZYME A REDUCTASE"/>
    <property type="match status" value="1"/>
</dbReference>
<dbReference type="InterPro" id="IPR002202">
    <property type="entry name" value="HMG_CoA_Rdtase"/>
</dbReference>
<dbReference type="GO" id="GO:0015936">
    <property type="term" value="P:coenzyme A metabolic process"/>
    <property type="evidence" value="ECO:0007669"/>
    <property type="project" value="InterPro"/>
</dbReference>
<dbReference type="GO" id="GO:0004420">
    <property type="term" value="F:hydroxymethylglutaryl-CoA reductase (NADPH) activity"/>
    <property type="evidence" value="ECO:0007669"/>
    <property type="project" value="InterPro"/>
</dbReference>
<dbReference type="InterPro" id="IPR004553">
    <property type="entry name" value="HMG_CoA_Rdtase_bac-typ"/>
</dbReference>
<sequence>MTKEWYQGFYKRSIAQRYQLLQEHLGLTAEQCQLLFSQSDSLSSQLIENYLTDYYLPEGLAVGLVVNGQNYTLPMVVEEPSVVAAASNGAQRIAKSGGFEAHPGGRKVIGQVVLEQVENYDQCRQWIFDHQATILQVANQAHPSLQKRGAGAIELRVRRIEPFISVDLVIDVSQAMGANSVNTMAEAVGQWFQKQGYQVLTAILSNYAVDSLQTVTGKVHVRDLGTIDQNGRQVAEKIVQLSQLAQVDPYRAATHNKGIMNGIDAAVIASGNDWRAIESGAHAYASRDGHYRGLSQWHLEKDYLVGQLTLPMPVGVVGGSIKLLPQSQINYQISHIQTAEELAGVIASVGLAQNLAALRALGSTGIQAGHMKLQYRSLAISVGTKEDEIAGLVQALIASPRVDTQVATKLLEELRGKK</sequence>
<name>A0A0R1VDZ8_9LACO</name>
<organism evidence="4 5">
    <name type="scientific">Limosilactobacillus gastricus DSM 16045</name>
    <dbReference type="NCBI Taxonomy" id="1423749"/>
    <lineage>
        <taxon>Bacteria</taxon>
        <taxon>Bacillati</taxon>
        <taxon>Bacillota</taxon>
        <taxon>Bacilli</taxon>
        <taxon>Lactobacillales</taxon>
        <taxon>Lactobacillaceae</taxon>
        <taxon>Limosilactobacillus</taxon>
    </lineage>
</organism>
<dbReference type="Gene3D" id="1.10.8.660">
    <property type="match status" value="1"/>
</dbReference>
<dbReference type="InterPro" id="IPR009023">
    <property type="entry name" value="HMG_CoA_Rdtase_NAD(P)-bd_sf"/>
</dbReference>
<dbReference type="EC" id="1.1.1.88" evidence="3"/>
<keyword evidence="5" id="KW-1185">Reference proteome</keyword>
<dbReference type="RefSeq" id="WP_056936516.1">
    <property type="nucleotide sequence ID" value="NZ_AZFN01000001.1"/>
</dbReference>
<keyword evidence="2 3" id="KW-0560">Oxidoreductase</keyword>
<evidence type="ECO:0000256" key="2">
    <source>
        <dbReference type="ARBA" id="ARBA00023002"/>
    </source>
</evidence>
<proteinExistence type="inferred from homology"/>
<dbReference type="PATRIC" id="fig|1423749.3.peg.25"/>
<comment type="similarity">
    <text evidence="1 3">Belongs to the HMG-CoA reductase family.</text>
</comment>
<accession>A0A0R1VDZ8</accession>
<evidence type="ECO:0000313" key="4">
    <source>
        <dbReference type="EMBL" id="KRM03655.1"/>
    </source>
</evidence>
<dbReference type="SUPFAM" id="SSF55035">
    <property type="entry name" value="NAD-binding domain of HMG-CoA reductase"/>
    <property type="match status" value="1"/>
</dbReference>
<evidence type="ECO:0000313" key="5">
    <source>
        <dbReference type="Proteomes" id="UP000051739"/>
    </source>
</evidence>
<protein>
    <recommendedName>
        <fullName evidence="3">3-hydroxy-3-methylglutaryl coenzyme A reductase</fullName>
        <shortName evidence="3">HMG-CoA reductase</shortName>
        <ecNumber evidence="3">1.1.1.88</ecNumber>
    </recommendedName>
</protein>
<keyword evidence="3" id="KW-0520">NAD</keyword>
<dbReference type="EMBL" id="AZFN01000001">
    <property type="protein sequence ID" value="KRM03655.1"/>
    <property type="molecule type" value="Genomic_DNA"/>
</dbReference>
<evidence type="ECO:0000256" key="3">
    <source>
        <dbReference type="RuleBase" id="RU361219"/>
    </source>
</evidence>
<dbReference type="PROSITE" id="PS50065">
    <property type="entry name" value="HMG_COA_REDUCTASE_4"/>
    <property type="match status" value="1"/>
</dbReference>
<comment type="caution">
    <text evidence="4">The sequence shown here is derived from an EMBL/GenBank/DDBJ whole genome shotgun (WGS) entry which is preliminary data.</text>
</comment>
<dbReference type="CDD" id="cd00644">
    <property type="entry name" value="HMG-CoA_reductase_classII"/>
    <property type="match status" value="1"/>
</dbReference>
<dbReference type="NCBIfam" id="TIGR00532">
    <property type="entry name" value="HMG_CoA_R_NAD"/>
    <property type="match status" value="1"/>
</dbReference>
<dbReference type="SUPFAM" id="SSF56542">
    <property type="entry name" value="Substrate-binding domain of HMG-CoA reductase"/>
    <property type="match status" value="1"/>
</dbReference>
<comment type="pathway">
    <text evidence="3">Metabolic intermediate metabolism; (R)-mevalonate degradation; (S)-3-hydroxy-3-methylglutaryl-CoA from (R)-mevalonate: step 1/1.</text>
</comment>
<dbReference type="UniPathway" id="UPA00257">
    <property type="reaction ID" value="UER00367"/>
</dbReference>
<dbReference type="AlphaFoldDB" id="A0A0R1VDZ8"/>
<evidence type="ECO:0000256" key="1">
    <source>
        <dbReference type="ARBA" id="ARBA00007661"/>
    </source>
</evidence>
<dbReference type="InterPro" id="IPR009029">
    <property type="entry name" value="HMG_CoA_Rdtase_sub-bd_dom_sf"/>
</dbReference>
<dbReference type="InterPro" id="IPR023074">
    <property type="entry name" value="HMG_CoA_Rdtase_cat_sf"/>
</dbReference>
<dbReference type="Gene3D" id="3.90.770.10">
    <property type="entry name" value="3-hydroxy-3-methylglutaryl-coenzyme A Reductase, Chain A, domain 2"/>
    <property type="match status" value="2"/>
</dbReference>
<dbReference type="PANTHER" id="PTHR10572:SF24">
    <property type="entry name" value="3-HYDROXY-3-METHYLGLUTARYL-COENZYME A REDUCTASE"/>
    <property type="match status" value="1"/>
</dbReference>
<dbReference type="Proteomes" id="UP000051739">
    <property type="component" value="Unassembled WGS sequence"/>
</dbReference>
<gene>
    <name evidence="4" type="ORF">FC60_GL000025</name>
</gene>
<reference evidence="4 5" key="1">
    <citation type="journal article" date="2015" name="Genome Announc.">
        <title>Expanding the biotechnology potential of lactobacilli through comparative genomics of 213 strains and associated genera.</title>
        <authorList>
            <person name="Sun Z."/>
            <person name="Harris H.M."/>
            <person name="McCann A."/>
            <person name="Guo C."/>
            <person name="Argimon S."/>
            <person name="Zhang W."/>
            <person name="Yang X."/>
            <person name="Jeffery I.B."/>
            <person name="Cooney J.C."/>
            <person name="Kagawa T.F."/>
            <person name="Liu W."/>
            <person name="Song Y."/>
            <person name="Salvetti E."/>
            <person name="Wrobel A."/>
            <person name="Rasinkangas P."/>
            <person name="Parkhill J."/>
            <person name="Rea M.C."/>
            <person name="O'Sullivan O."/>
            <person name="Ritari J."/>
            <person name="Douillard F.P."/>
            <person name="Paul Ross R."/>
            <person name="Yang R."/>
            <person name="Briner A.E."/>
            <person name="Felis G.E."/>
            <person name="de Vos W.M."/>
            <person name="Barrangou R."/>
            <person name="Klaenhammer T.R."/>
            <person name="Caufield P.W."/>
            <person name="Cui Y."/>
            <person name="Zhang H."/>
            <person name="O'Toole P.W."/>
        </authorList>
    </citation>
    <scope>NUCLEOTIDE SEQUENCE [LARGE SCALE GENOMIC DNA]</scope>
    <source>
        <strain evidence="4 5">DSM 16045</strain>
    </source>
</reference>
<dbReference type="Pfam" id="PF00368">
    <property type="entry name" value="HMG-CoA_red"/>
    <property type="match status" value="1"/>
</dbReference>